<dbReference type="Pfam" id="PF00069">
    <property type="entry name" value="Pkinase"/>
    <property type="match status" value="1"/>
</dbReference>
<evidence type="ECO:0000259" key="6">
    <source>
        <dbReference type="PROSITE" id="PS50011"/>
    </source>
</evidence>
<dbReference type="RefSeq" id="WP_126728113.1">
    <property type="nucleotide sequence ID" value="NZ_RYZH01000085.1"/>
</dbReference>
<gene>
    <name evidence="8" type="ORF">TsocGM_24605</name>
</gene>
<keyword evidence="1" id="KW-0808">Transferase</keyword>
<evidence type="ECO:0000256" key="2">
    <source>
        <dbReference type="ARBA" id="ARBA00022741"/>
    </source>
</evidence>
<keyword evidence="2" id="KW-0547">Nucleotide-binding</keyword>
<feature type="modified residue" description="4-aspartylphosphate" evidence="5">
    <location>
        <position position="459"/>
    </location>
</feature>
<feature type="domain" description="Protein kinase" evidence="6">
    <location>
        <begin position="70"/>
        <end position="335"/>
    </location>
</feature>
<dbReference type="GO" id="GO:0004674">
    <property type="term" value="F:protein serine/threonine kinase activity"/>
    <property type="evidence" value="ECO:0007669"/>
    <property type="project" value="UniProtKB-KW"/>
</dbReference>
<evidence type="ECO:0000256" key="3">
    <source>
        <dbReference type="ARBA" id="ARBA00022777"/>
    </source>
</evidence>
<evidence type="ECO:0000256" key="5">
    <source>
        <dbReference type="PROSITE-ProRule" id="PRU00169"/>
    </source>
</evidence>
<organism evidence="8 9">
    <name type="scientific">Tautonia sociabilis</name>
    <dbReference type="NCBI Taxonomy" id="2080755"/>
    <lineage>
        <taxon>Bacteria</taxon>
        <taxon>Pseudomonadati</taxon>
        <taxon>Planctomycetota</taxon>
        <taxon>Planctomycetia</taxon>
        <taxon>Isosphaerales</taxon>
        <taxon>Isosphaeraceae</taxon>
        <taxon>Tautonia</taxon>
    </lineage>
</organism>
<accession>A0A432MCB9</accession>
<evidence type="ECO:0000259" key="7">
    <source>
        <dbReference type="PROSITE" id="PS50110"/>
    </source>
</evidence>
<dbReference type="Gene3D" id="1.10.510.10">
    <property type="entry name" value="Transferase(Phosphotransferase) domain 1"/>
    <property type="match status" value="1"/>
</dbReference>
<dbReference type="OrthoDB" id="7806016at2"/>
<dbReference type="InterPro" id="IPR045269">
    <property type="entry name" value="Atg1-like"/>
</dbReference>
<dbReference type="PROSITE" id="PS50011">
    <property type="entry name" value="PROTEIN_KINASE_DOM"/>
    <property type="match status" value="1"/>
</dbReference>
<evidence type="ECO:0000313" key="9">
    <source>
        <dbReference type="Proteomes" id="UP000280296"/>
    </source>
</evidence>
<comment type="caution">
    <text evidence="8">The sequence shown here is derived from an EMBL/GenBank/DDBJ whole genome shotgun (WGS) entry which is preliminary data.</text>
</comment>
<dbReference type="GO" id="GO:0005524">
    <property type="term" value="F:ATP binding"/>
    <property type="evidence" value="ECO:0007669"/>
    <property type="project" value="UniProtKB-KW"/>
</dbReference>
<keyword evidence="9" id="KW-1185">Reference proteome</keyword>
<dbReference type="CDD" id="cd14014">
    <property type="entry name" value="STKc_PknB_like"/>
    <property type="match status" value="1"/>
</dbReference>
<dbReference type="PANTHER" id="PTHR24348">
    <property type="entry name" value="SERINE/THREONINE-PROTEIN KINASE UNC-51-RELATED"/>
    <property type="match status" value="1"/>
</dbReference>
<dbReference type="SMART" id="SM00220">
    <property type="entry name" value="S_TKc"/>
    <property type="match status" value="1"/>
</dbReference>
<dbReference type="InterPro" id="IPR001789">
    <property type="entry name" value="Sig_transdc_resp-reg_receiver"/>
</dbReference>
<dbReference type="GO" id="GO:0005776">
    <property type="term" value="C:autophagosome"/>
    <property type="evidence" value="ECO:0007669"/>
    <property type="project" value="TreeGrafter"/>
</dbReference>
<dbReference type="Gene3D" id="3.40.50.2300">
    <property type="match status" value="1"/>
</dbReference>
<proteinExistence type="predicted"/>
<dbReference type="GO" id="GO:0000160">
    <property type="term" value="P:phosphorelay signal transduction system"/>
    <property type="evidence" value="ECO:0007669"/>
    <property type="project" value="InterPro"/>
</dbReference>
<name>A0A432MCB9_9BACT</name>
<dbReference type="PANTHER" id="PTHR24348:SF22">
    <property type="entry name" value="NON-SPECIFIC SERINE_THREONINE PROTEIN KINASE"/>
    <property type="match status" value="1"/>
</dbReference>
<evidence type="ECO:0000256" key="4">
    <source>
        <dbReference type="ARBA" id="ARBA00022840"/>
    </source>
</evidence>
<keyword evidence="5" id="KW-0597">Phosphoprotein</keyword>
<protein>
    <submittedName>
        <fullName evidence="8">Serine/threonine protein kinase</fullName>
    </submittedName>
</protein>
<dbReference type="GO" id="GO:0005829">
    <property type="term" value="C:cytosol"/>
    <property type="evidence" value="ECO:0007669"/>
    <property type="project" value="TreeGrafter"/>
</dbReference>
<reference evidence="8 9" key="1">
    <citation type="submission" date="2018-12" db="EMBL/GenBank/DDBJ databases">
        <authorList>
            <person name="Toschakov S.V."/>
        </authorList>
    </citation>
    <scope>NUCLEOTIDE SEQUENCE [LARGE SCALE GENOMIC DNA]</scope>
    <source>
        <strain evidence="8 9">GM2012</strain>
    </source>
</reference>
<dbReference type="InterPro" id="IPR011009">
    <property type="entry name" value="Kinase-like_dom_sf"/>
</dbReference>
<keyword evidence="8" id="KW-0723">Serine/threonine-protein kinase</keyword>
<dbReference type="SUPFAM" id="SSF56112">
    <property type="entry name" value="Protein kinase-like (PK-like)"/>
    <property type="match status" value="1"/>
</dbReference>
<reference evidence="8 9" key="2">
    <citation type="submission" date="2019-01" db="EMBL/GenBank/DDBJ databases">
        <title>Tautonia sociabilis, a novel thermotolerant planctomycete of Isosphaeraceae family, isolated from a 4000 m deep subterranean habitat.</title>
        <authorList>
            <person name="Kovaleva O.L."/>
            <person name="Elcheninov A.G."/>
            <person name="Van Heerden E."/>
            <person name="Toshchakov S.V."/>
            <person name="Novikov A."/>
            <person name="Bonch-Osmolovskaya E.A."/>
            <person name="Kublanov I.V."/>
        </authorList>
    </citation>
    <scope>NUCLEOTIDE SEQUENCE [LARGE SCALE GENOMIC DNA]</scope>
    <source>
        <strain evidence="8 9">GM2012</strain>
    </source>
</reference>
<dbReference type="GO" id="GO:0000407">
    <property type="term" value="C:phagophore assembly site"/>
    <property type="evidence" value="ECO:0007669"/>
    <property type="project" value="TreeGrafter"/>
</dbReference>
<dbReference type="PROSITE" id="PS00108">
    <property type="entry name" value="PROTEIN_KINASE_ST"/>
    <property type="match status" value="1"/>
</dbReference>
<keyword evidence="3 8" id="KW-0418">Kinase</keyword>
<evidence type="ECO:0000313" key="8">
    <source>
        <dbReference type="EMBL" id="RUL81746.1"/>
    </source>
</evidence>
<dbReference type="AlphaFoldDB" id="A0A432MCB9"/>
<dbReference type="InterPro" id="IPR011006">
    <property type="entry name" value="CheY-like_superfamily"/>
</dbReference>
<dbReference type="Proteomes" id="UP000280296">
    <property type="component" value="Unassembled WGS sequence"/>
</dbReference>
<dbReference type="PROSITE" id="PS50110">
    <property type="entry name" value="RESPONSE_REGULATORY"/>
    <property type="match status" value="1"/>
</dbReference>
<dbReference type="EMBL" id="RYZH01000085">
    <property type="protein sequence ID" value="RUL81746.1"/>
    <property type="molecule type" value="Genomic_DNA"/>
</dbReference>
<sequence>MSDFDAEMLLERATLLGLISRDQANEARMDARDGTVEGIRSSLTRKQFLTSWQVDRLLKGETTGFFFGGYEVLFHLAEGTFARVYRGRKQGSGEPVAIKVLRQRFTQDPEAVERFNHEAEAGMKLVHPNIVRIIDYGAQDHRHYMIMEFVEGSNLRDFLRFRHRLEPLEAMPLMLGLARGLQHSLSKGITHRDLKPTNILISSSGQAKLVDFGLATIEGDERKMAQAHGQRTVDYSALERTCGSQKGDPRSDIYFLGCVYYQMLTGRLPLPEVEADDMLAKMLKRSFGAIKPISEMDHAPDPELCRIIETMMRIDLSKRYQNMNDVVRDLEAHYLEMTGQAAPKEEVAEKEEFDIERLFMKRRFEEAVAEAQAAEVQASQDDDGEFEIGTADRATSEAVPFEVPAFRQRRVLCVEAQDQIRDAFRKTLSRMGYRVLIVGDAELAADRYREDPVDAVVFDIDGLGSNAIESFIDMYETAHEDGRELHALVLLGPRQGALASQLPRDDRLVVLTKPVKMKQVQDALSQLAPAQAG</sequence>
<keyword evidence="4" id="KW-0067">ATP-binding</keyword>
<dbReference type="InterPro" id="IPR008271">
    <property type="entry name" value="Ser/Thr_kinase_AS"/>
</dbReference>
<dbReference type="InterPro" id="IPR000719">
    <property type="entry name" value="Prot_kinase_dom"/>
</dbReference>
<feature type="domain" description="Response regulatory" evidence="7">
    <location>
        <begin position="410"/>
        <end position="528"/>
    </location>
</feature>
<dbReference type="SUPFAM" id="SSF52172">
    <property type="entry name" value="CheY-like"/>
    <property type="match status" value="1"/>
</dbReference>
<dbReference type="GO" id="GO:0016020">
    <property type="term" value="C:membrane"/>
    <property type="evidence" value="ECO:0007669"/>
    <property type="project" value="TreeGrafter"/>
</dbReference>
<evidence type="ECO:0000256" key="1">
    <source>
        <dbReference type="ARBA" id="ARBA00022679"/>
    </source>
</evidence>
<dbReference type="Gene3D" id="3.30.200.20">
    <property type="entry name" value="Phosphorylase Kinase, domain 1"/>
    <property type="match status" value="1"/>
</dbReference>